<name>A0A2T3BB25_AMORE</name>
<dbReference type="AlphaFoldDB" id="A0A2T3BB25"/>
<dbReference type="GeneID" id="36569662"/>
<protein>
    <submittedName>
        <fullName evidence="2">Uncharacterized protein</fullName>
    </submittedName>
</protein>
<accession>A0A2T3BB25</accession>
<evidence type="ECO:0000313" key="2">
    <source>
        <dbReference type="EMBL" id="PSS25479.1"/>
    </source>
</evidence>
<feature type="non-terminal residue" evidence="2">
    <location>
        <position position="1"/>
    </location>
</feature>
<dbReference type="OrthoDB" id="5278911at2759"/>
<dbReference type="InParanoid" id="A0A2T3BB25"/>
<gene>
    <name evidence="2" type="ORF">M430DRAFT_115194</name>
</gene>
<feature type="non-terminal residue" evidence="2">
    <location>
        <position position="96"/>
    </location>
</feature>
<dbReference type="RefSeq" id="XP_024724078.1">
    <property type="nucleotide sequence ID" value="XM_024861581.1"/>
</dbReference>
<feature type="compositionally biased region" description="Basic and acidic residues" evidence="1">
    <location>
        <begin position="70"/>
        <end position="83"/>
    </location>
</feature>
<sequence length="96" mass="10950">DATPSVNDLIQSLRRTQIRQLLSQPETPAPRPRARDRRRFDINGRRIPPGPAPPRSWLEGPNNTPIKARSRTDERVYPHDVEHLPGVGFQNARGEE</sequence>
<feature type="region of interest" description="Disordered" evidence="1">
    <location>
        <begin position="16"/>
        <end position="96"/>
    </location>
</feature>
<dbReference type="EMBL" id="KZ679007">
    <property type="protein sequence ID" value="PSS25479.1"/>
    <property type="molecule type" value="Genomic_DNA"/>
</dbReference>
<evidence type="ECO:0000256" key="1">
    <source>
        <dbReference type="SAM" id="MobiDB-lite"/>
    </source>
</evidence>
<keyword evidence="3" id="KW-1185">Reference proteome</keyword>
<evidence type="ECO:0000313" key="3">
    <source>
        <dbReference type="Proteomes" id="UP000241818"/>
    </source>
</evidence>
<feature type="compositionally biased region" description="Polar residues" evidence="1">
    <location>
        <begin position="16"/>
        <end position="26"/>
    </location>
</feature>
<proteinExistence type="predicted"/>
<organism evidence="2 3">
    <name type="scientific">Amorphotheca resinae ATCC 22711</name>
    <dbReference type="NCBI Taxonomy" id="857342"/>
    <lineage>
        <taxon>Eukaryota</taxon>
        <taxon>Fungi</taxon>
        <taxon>Dikarya</taxon>
        <taxon>Ascomycota</taxon>
        <taxon>Pezizomycotina</taxon>
        <taxon>Leotiomycetes</taxon>
        <taxon>Helotiales</taxon>
        <taxon>Amorphothecaceae</taxon>
        <taxon>Amorphotheca</taxon>
    </lineage>
</organism>
<reference evidence="2 3" key="1">
    <citation type="journal article" date="2018" name="New Phytol.">
        <title>Comparative genomics and transcriptomics depict ericoid mycorrhizal fungi as versatile saprotrophs and plant mutualists.</title>
        <authorList>
            <person name="Martino E."/>
            <person name="Morin E."/>
            <person name="Grelet G.A."/>
            <person name="Kuo A."/>
            <person name="Kohler A."/>
            <person name="Daghino S."/>
            <person name="Barry K.W."/>
            <person name="Cichocki N."/>
            <person name="Clum A."/>
            <person name="Dockter R.B."/>
            <person name="Hainaut M."/>
            <person name="Kuo R.C."/>
            <person name="LaButti K."/>
            <person name="Lindahl B.D."/>
            <person name="Lindquist E.A."/>
            <person name="Lipzen A."/>
            <person name="Khouja H.R."/>
            <person name="Magnuson J."/>
            <person name="Murat C."/>
            <person name="Ohm R.A."/>
            <person name="Singer S.W."/>
            <person name="Spatafora J.W."/>
            <person name="Wang M."/>
            <person name="Veneault-Fourrey C."/>
            <person name="Henrissat B."/>
            <person name="Grigoriev I.V."/>
            <person name="Martin F.M."/>
            <person name="Perotto S."/>
        </authorList>
    </citation>
    <scope>NUCLEOTIDE SEQUENCE [LARGE SCALE GENOMIC DNA]</scope>
    <source>
        <strain evidence="2 3">ATCC 22711</strain>
    </source>
</reference>
<dbReference type="Proteomes" id="UP000241818">
    <property type="component" value="Unassembled WGS sequence"/>
</dbReference>
<dbReference type="STRING" id="857342.A0A2T3BB25"/>